<protein>
    <submittedName>
        <fullName evidence="1">Uncharacterized protein</fullName>
    </submittedName>
</protein>
<dbReference type="OrthoDB" id="5500342at2"/>
<dbReference type="Pfam" id="PF19648">
    <property type="entry name" value="DUF6151"/>
    <property type="match status" value="1"/>
</dbReference>
<name>A0A2T1GE66_9CYAN</name>
<comment type="caution">
    <text evidence="1">The sequence shown here is derived from an EMBL/GenBank/DDBJ whole genome shotgun (WGS) entry which is preliminary data.</text>
</comment>
<sequence>MTHSIRCNCGKLKGTLKRTQDVNRCVCYCADCQAFARFLKREDDILDEFGGTSIIQTIPKHIDFSEGTEHLACIRLTENGLLRWYAACCNTPIGNTSPNFKLSFIGLIHNCLSSDRVSLDDAFGTIRMHVSTQAAIGEHKPKSTGLLAGTLRVFGMVLRSRLNGSYKQNPFFIPGTGTPVVTPQVLNQDLKG</sequence>
<dbReference type="AlphaFoldDB" id="A0A2T1GE66"/>
<dbReference type="InterPro" id="IPR046149">
    <property type="entry name" value="DUF6151"/>
</dbReference>
<keyword evidence="2" id="KW-1185">Reference proteome</keyword>
<proteinExistence type="predicted"/>
<gene>
    <name evidence="1" type="ORF">C7B77_14070</name>
</gene>
<evidence type="ECO:0000313" key="1">
    <source>
        <dbReference type="EMBL" id="PSB55739.1"/>
    </source>
</evidence>
<organism evidence="1 2">
    <name type="scientific">Chamaesiphon polymorphus CCALA 037</name>
    <dbReference type="NCBI Taxonomy" id="2107692"/>
    <lineage>
        <taxon>Bacteria</taxon>
        <taxon>Bacillati</taxon>
        <taxon>Cyanobacteriota</taxon>
        <taxon>Cyanophyceae</taxon>
        <taxon>Gomontiellales</taxon>
        <taxon>Chamaesiphonaceae</taxon>
        <taxon>Chamaesiphon</taxon>
    </lineage>
</organism>
<dbReference type="EMBL" id="PVWO01000167">
    <property type="protein sequence ID" value="PSB55739.1"/>
    <property type="molecule type" value="Genomic_DNA"/>
</dbReference>
<reference evidence="1 2" key="1">
    <citation type="submission" date="2018-03" db="EMBL/GenBank/DDBJ databases">
        <title>The ancient ancestry and fast evolution of plastids.</title>
        <authorList>
            <person name="Moore K.R."/>
            <person name="Magnabosco C."/>
            <person name="Momper L."/>
            <person name="Gold D.A."/>
            <person name="Bosak T."/>
            <person name="Fournier G.P."/>
        </authorList>
    </citation>
    <scope>NUCLEOTIDE SEQUENCE [LARGE SCALE GENOMIC DNA]</scope>
    <source>
        <strain evidence="1 2">CCALA 037</strain>
    </source>
</reference>
<accession>A0A2T1GE66</accession>
<evidence type="ECO:0000313" key="2">
    <source>
        <dbReference type="Proteomes" id="UP000238937"/>
    </source>
</evidence>
<dbReference type="Proteomes" id="UP000238937">
    <property type="component" value="Unassembled WGS sequence"/>
</dbReference>